<keyword evidence="3" id="KW-1185">Reference proteome</keyword>
<dbReference type="AlphaFoldDB" id="A0A058ZDQ5"/>
<reference evidence="2" key="1">
    <citation type="submission" date="2013-04" db="EMBL/GenBank/DDBJ databases">
        <title>The Genome Sequence of Fonticula alba ATCC 38817.</title>
        <authorList>
            <consortium name="The Broad Institute Genomics Platform"/>
            <person name="Russ C."/>
            <person name="Cuomo C."/>
            <person name="Burger G."/>
            <person name="Gray M.W."/>
            <person name="Holland P.W.H."/>
            <person name="King N."/>
            <person name="Lang F.B.F."/>
            <person name="Roger A.J."/>
            <person name="Ruiz-Trillo I."/>
            <person name="Brown M."/>
            <person name="Walker B."/>
            <person name="Young S."/>
            <person name="Zeng Q."/>
            <person name="Gargeya S."/>
            <person name="Fitzgerald M."/>
            <person name="Haas B."/>
            <person name="Abouelleil A."/>
            <person name="Allen A.W."/>
            <person name="Alvarado L."/>
            <person name="Arachchi H.M."/>
            <person name="Berlin A.M."/>
            <person name="Chapman S.B."/>
            <person name="Gainer-Dewar J."/>
            <person name="Goldberg J."/>
            <person name="Griggs A."/>
            <person name="Gujja S."/>
            <person name="Hansen M."/>
            <person name="Howarth C."/>
            <person name="Imamovic A."/>
            <person name="Ireland A."/>
            <person name="Larimer J."/>
            <person name="McCowan C."/>
            <person name="Murphy C."/>
            <person name="Pearson M."/>
            <person name="Poon T.W."/>
            <person name="Priest M."/>
            <person name="Roberts A."/>
            <person name="Saif S."/>
            <person name="Shea T."/>
            <person name="Sisk P."/>
            <person name="Sykes S."/>
            <person name="Wortman J."/>
            <person name="Nusbaum C."/>
            <person name="Birren B."/>
        </authorList>
    </citation>
    <scope>NUCLEOTIDE SEQUENCE [LARGE SCALE GENOMIC DNA]</scope>
    <source>
        <strain evidence="2">ATCC 38817</strain>
    </source>
</reference>
<dbReference type="EMBL" id="KB932203">
    <property type="protein sequence ID" value="KCV71597.1"/>
    <property type="molecule type" value="Genomic_DNA"/>
</dbReference>
<proteinExistence type="predicted"/>
<feature type="region of interest" description="Disordered" evidence="1">
    <location>
        <begin position="99"/>
        <end position="121"/>
    </location>
</feature>
<name>A0A058ZDQ5_FONAL</name>
<evidence type="ECO:0000256" key="1">
    <source>
        <dbReference type="SAM" id="MobiDB-lite"/>
    </source>
</evidence>
<organism evidence="2">
    <name type="scientific">Fonticula alba</name>
    <name type="common">Slime mold</name>
    <dbReference type="NCBI Taxonomy" id="691883"/>
    <lineage>
        <taxon>Eukaryota</taxon>
        <taxon>Rotosphaerida</taxon>
        <taxon>Fonticulaceae</taxon>
        <taxon>Fonticula</taxon>
    </lineage>
</organism>
<gene>
    <name evidence="2" type="ORF">H696_02540</name>
</gene>
<dbReference type="GeneID" id="20527265"/>
<protein>
    <submittedName>
        <fullName evidence="2">Uncharacterized protein</fullName>
    </submittedName>
</protein>
<accession>A0A058ZDQ5</accession>
<evidence type="ECO:0000313" key="2">
    <source>
        <dbReference type="EMBL" id="KCV71597.1"/>
    </source>
</evidence>
<evidence type="ECO:0000313" key="3">
    <source>
        <dbReference type="Proteomes" id="UP000030693"/>
    </source>
</evidence>
<feature type="region of interest" description="Disordered" evidence="1">
    <location>
        <begin position="1"/>
        <end position="48"/>
    </location>
</feature>
<dbReference type="RefSeq" id="XP_009494720.1">
    <property type="nucleotide sequence ID" value="XM_009496445.1"/>
</dbReference>
<dbReference type="Proteomes" id="UP000030693">
    <property type="component" value="Unassembled WGS sequence"/>
</dbReference>
<sequence length="121" mass="11974">MPAWSAPGTGAALSPGVELGEDPQAAAVPPGPEGDLSSGDPVTVGSAAVGVGSRRLPMRAAGASTGNGAVIQMGDRIDRVPLTAAPWSSLRGLRSRTQEPSFSSHLVPFASGTCATAPPES</sequence>